<gene>
    <name evidence="1" type="ORF">GYMLUDRAFT_47406</name>
</gene>
<dbReference type="AlphaFoldDB" id="A0A0D0CDQ3"/>
<protein>
    <submittedName>
        <fullName evidence="1">Uncharacterized protein</fullName>
    </submittedName>
</protein>
<dbReference type="EMBL" id="KN834800">
    <property type="protein sequence ID" value="KIK56192.1"/>
    <property type="molecule type" value="Genomic_DNA"/>
</dbReference>
<dbReference type="Proteomes" id="UP000053593">
    <property type="component" value="Unassembled WGS sequence"/>
</dbReference>
<keyword evidence="2" id="KW-1185">Reference proteome</keyword>
<organism evidence="1 2">
    <name type="scientific">Collybiopsis luxurians FD-317 M1</name>
    <dbReference type="NCBI Taxonomy" id="944289"/>
    <lineage>
        <taxon>Eukaryota</taxon>
        <taxon>Fungi</taxon>
        <taxon>Dikarya</taxon>
        <taxon>Basidiomycota</taxon>
        <taxon>Agaricomycotina</taxon>
        <taxon>Agaricomycetes</taxon>
        <taxon>Agaricomycetidae</taxon>
        <taxon>Agaricales</taxon>
        <taxon>Marasmiineae</taxon>
        <taxon>Omphalotaceae</taxon>
        <taxon>Collybiopsis</taxon>
        <taxon>Collybiopsis luxurians</taxon>
    </lineage>
</organism>
<evidence type="ECO:0000313" key="1">
    <source>
        <dbReference type="EMBL" id="KIK56192.1"/>
    </source>
</evidence>
<evidence type="ECO:0000313" key="2">
    <source>
        <dbReference type="Proteomes" id="UP000053593"/>
    </source>
</evidence>
<dbReference type="HOGENOM" id="CLU_2606280_0_0_1"/>
<reference evidence="1 2" key="1">
    <citation type="submission" date="2014-04" db="EMBL/GenBank/DDBJ databases">
        <title>Evolutionary Origins and Diversification of the Mycorrhizal Mutualists.</title>
        <authorList>
            <consortium name="DOE Joint Genome Institute"/>
            <consortium name="Mycorrhizal Genomics Consortium"/>
            <person name="Kohler A."/>
            <person name="Kuo A."/>
            <person name="Nagy L.G."/>
            <person name="Floudas D."/>
            <person name="Copeland A."/>
            <person name="Barry K.W."/>
            <person name="Cichocki N."/>
            <person name="Veneault-Fourrey C."/>
            <person name="LaButti K."/>
            <person name="Lindquist E.A."/>
            <person name="Lipzen A."/>
            <person name="Lundell T."/>
            <person name="Morin E."/>
            <person name="Murat C."/>
            <person name="Riley R."/>
            <person name="Ohm R."/>
            <person name="Sun H."/>
            <person name="Tunlid A."/>
            <person name="Henrissat B."/>
            <person name="Grigoriev I.V."/>
            <person name="Hibbett D.S."/>
            <person name="Martin F."/>
        </authorList>
    </citation>
    <scope>NUCLEOTIDE SEQUENCE [LARGE SCALE GENOMIC DNA]</scope>
    <source>
        <strain evidence="1 2">FD-317 M1</strain>
    </source>
</reference>
<name>A0A0D0CDQ3_9AGAR</name>
<sequence length="79" mass="8661">MVEKDSSRGETNERVLATPFTFSGTHMHFANIFPPFSFPGFPMSTASCHPSSFSAYPPQSINVVVNKVVRVLAGDIEEL</sequence>
<accession>A0A0D0CDQ3</accession>
<proteinExistence type="predicted"/>